<protein>
    <submittedName>
        <fullName evidence="2">Uncharacterized protein</fullName>
    </submittedName>
</protein>
<feature type="non-terminal residue" evidence="2">
    <location>
        <position position="116"/>
    </location>
</feature>
<accession>A0A1B6C856</accession>
<feature type="region of interest" description="Disordered" evidence="1">
    <location>
        <begin position="68"/>
        <end position="93"/>
    </location>
</feature>
<sequence>MSRIGYGLRLKIIKSVLKNMKKNVIIENMRSCVKQFNIIDTLEWINSNKKDPRYQIYDEDEILSLLAEENGPKDNREKEQEFDPGPSHSDALPALGQLHMNFKRSCKQRYLLSSLP</sequence>
<gene>
    <name evidence="2" type="ORF">g.44720</name>
</gene>
<evidence type="ECO:0000256" key="1">
    <source>
        <dbReference type="SAM" id="MobiDB-lite"/>
    </source>
</evidence>
<organism evidence="2">
    <name type="scientific">Clastoptera arizonana</name>
    <name type="common">Arizona spittle bug</name>
    <dbReference type="NCBI Taxonomy" id="38151"/>
    <lineage>
        <taxon>Eukaryota</taxon>
        <taxon>Metazoa</taxon>
        <taxon>Ecdysozoa</taxon>
        <taxon>Arthropoda</taxon>
        <taxon>Hexapoda</taxon>
        <taxon>Insecta</taxon>
        <taxon>Pterygota</taxon>
        <taxon>Neoptera</taxon>
        <taxon>Paraneoptera</taxon>
        <taxon>Hemiptera</taxon>
        <taxon>Auchenorrhyncha</taxon>
        <taxon>Cercopoidea</taxon>
        <taxon>Clastopteridae</taxon>
        <taxon>Clastoptera</taxon>
    </lineage>
</organism>
<reference evidence="2" key="1">
    <citation type="submission" date="2015-12" db="EMBL/GenBank/DDBJ databases">
        <title>De novo transcriptome assembly of four potential Pierce s Disease insect vectors from Arizona vineyards.</title>
        <authorList>
            <person name="Tassone E.E."/>
        </authorList>
    </citation>
    <scope>NUCLEOTIDE SEQUENCE</scope>
</reference>
<name>A0A1B6C856_9HEMI</name>
<dbReference type="AlphaFoldDB" id="A0A1B6C856"/>
<proteinExistence type="predicted"/>
<dbReference type="EMBL" id="GEDC01027620">
    <property type="protein sequence ID" value="JAS09678.1"/>
    <property type="molecule type" value="Transcribed_RNA"/>
</dbReference>
<evidence type="ECO:0000313" key="2">
    <source>
        <dbReference type="EMBL" id="JAS09678.1"/>
    </source>
</evidence>
<feature type="compositionally biased region" description="Basic and acidic residues" evidence="1">
    <location>
        <begin position="70"/>
        <end position="81"/>
    </location>
</feature>